<keyword evidence="1" id="KW-0732">Signal</keyword>
<dbReference type="EMBL" id="JARXRM010000042">
    <property type="protein sequence ID" value="MDH5823966.1"/>
    <property type="molecule type" value="Genomic_DNA"/>
</dbReference>
<accession>A0ABT6JAV7</accession>
<feature type="signal peptide" evidence="1">
    <location>
        <begin position="1"/>
        <end position="22"/>
    </location>
</feature>
<dbReference type="Proteomes" id="UP001156940">
    <property type="component" value="Unassembled WGS sequence"/>
</dbReference>
<keyword evidence="3" id="KW-1185">Reference proteome</keyword>
<protein>
    <recommendedName>
        <fullName evidence="4">DUF560 domain-containing protein</fullName>
    </recommendedName>
</protein>
<evidence type="ECO:0000256" key="1">
    <source>
        <dbReference type="SAM" id="SignalP"/>
    </source>
</evidence>
<evidence type="ECO:0000313" key="3">
    <source>
        <dbReference type="Proteomes" id="UP001156940"/>
    </source>
</evidence>
<comment type="caution">
    <text evidence="2">The sequence shown here is derived from an EMBL/GenBank/DDBJ whole genome shotgun (WGS) entry which is preliminary data.</text>
</comment>
<organism evidence="2 3">
    <name type="scientific">Luteimonas endophytica</name>
    <dbReference type="NCBI Taxonomy" id="3042023"/>
    <lineage>
        <taxon>Bacteria</taxon>
        <taxon>Pseudomonadati</taxon>
        <taxon>Pseudomonadota</taxon>
        <taxon>Gammaproteobacteria</taxon>
        <taxon>Lysobacterales</taxon>
        <taxon>Lysobacteraceae</taxon>
        <taxon>Luteimonas</taxon>
    </lineage>
</organism>
<gene>
    <name evidence="2" type="ORF">QFW77_13360</name>
</gene>
<name>A0ABT6JAV7_9GAMM</name>
<reference evidence="2 3" key="1">
    <citation type="submission" date="2023-04" db="EMBL/GenBank/DDBJ databases">
        <title>Luteimonas endophyticus RD2P54.</title>
        <authorList>
            <person name="Sun J.-Q."/>
        </authorList>
    </citation>
    <scope>NUCLEOTIDE SEQUENCE [LARGE SCALE GENOMIC DNA]</scope>
    <source>
        <strain evidence="2 3">RD2P54</strain>
    </source>
</reference>
<evidence type="ECO:0000313" key="2">
    <source>
        <dbReference type="EMBL" id="MDH5823966.1"/>
    </source>
</evidence>
<feature type="chain" id="PRO_5047058374" description="DUF560 domain-containing protein" evidence="1">
    <location>
        <begin position="23"/>
        <end position="310"/>
    </location>
</feature>
<proteinExistence type="predicted"/>
<evidence type="ECO:0008006" key="4">
    <source>
        <dbReference type="Google" id="ProtNLM"/>
    </source>
</evidence>
<dbReference type="RefSeq" id="WP_280575264.1">
    <property type="nucleotide sequence ID" value="NZ_JARXRM010000042.1"/>
</dbReference>
<sequence>MDRRLLLAALALALLPQAPAFAEDDPMALRPRVFASSDADGNETWKTSLGWDWTRTDREHWTGVDVEHARYSGDHWSHSEQRAYLNAGGTLGAGETTDDTWRWQARVGSNGDDLIGSASLHTEGEHRRELFIERDLLETRDGTGLGRMSTFAGAAIDRPLGGRLSGTLLAGLQDFGDDNLRTHLRGNLVHALVPEQGLSLQLRTRYYRNSEPRAGDYYSPDWYGEALGVLALRRVIGGYTWRAAAGIGRQRSADDDWKRARMLQVGLETPRWKQSWLRLDAGYSDTPVATSTGTGSYSYRYLMLEAVTAF</sequence>